<feature type="compositionally biased region" description="Low complexity" evidence="1">
    <location>
        <begin position="420"/>
        <end position="431"/>
    </location>
</feature>
<feature type="region of interest" description="Disordered" evidence="1">
    <location>
        <begin position="774"/>
        <end position="793"/>
    </location>
</feature>
<evidence type="ECO:0000256" key="1">
    <source>
        <dbReference type="SAM" id="MobiDB-lite"/>
    </source>
</evidence>
<keyword evidence="2" id="KW-0472">Membrane</keyword>
<gene>
    <name evidence="3" type="ORF">PUN28_000331</name>
</gene>
<feature type="region of interest" description="Disordered" evidence="1">
    <location>
        <begin position="393"/>
        <end position="456"/>
    </location>
</feature>
<feature type="region of interest" description="Disordered" evidence="1">
    <location>
        <begin position="282"/>
        <end position="304"/>
    </location>
</feature>
<accession>A0AAW2GZF6</accession>
<feature type="compositionally biased region" description="Polar residues" evidence="1">
    <location>
        <begin position="710"/>
        <end position="722"/>
    </location>
</feature>
<dbReference type="PROSITE" id="PS51257">
    <property type="entry name" value="PROKAR_LIPOPROTEIN"/>
    <property type="match status" value="1"/>
</dbReference>
<sequence>MIRSFLEEEYVWCYWVVSVGALLSFLGLVAACICSCRRNENKNEFLGLAGMVTINNSATDNFNGVLTLDISEIVQQDVNDGRRTTSANRSLPDIPNDRSREERESVPRLPDFDVTSFRDVYAINLQSEYVYATVRDEAQEQASEREGETQEIKTQNARIVQGCSLPQELSRDSSRQFARFASAGSDYTEHPYAQLQNVQKTEASQINSNVNQVADIEKPSTSTDQTDGNPIAPPRTRRSSSHNSLLSPETHYDIQAANAISGGVQANQDLPYMTPPLLLLPHPPHSRQNSLQQHFSGDSQDSKGYTSISVREPLANIIAQTKATYRQNQSTRLITDPHYATVSDDSDEMYAAIDEQDKVYTSGSETYAQIQPMASEIQRQMQHEQIVFCQPPRTEETHSAPQPPSVDSLRHVAHAHSRQASSSSANSSIINLGSPKPEKRQANSPLPPPPEVTLEGYASMDKKNKNDEKSKSSLSAGKSLEDMYAKVMKKKREMEEQQKTFIETYLYDPYSTSSNVLHETIACRKLSLIEISRASWCSHESVEIQKKELDFAHHSTNSTNSVANNFNTESNTSTSLRLSKIDADVPPLLSYDHEYEAINNDQRNSAAKDVPSSSNFKFEASRPQYSRENDYQNDLIPPKSIIDTLYSTPFKHRQVSNASSDDPGYEKVRLRRRDELDQDTDSEPNYESMPHDTNEPNYASVCRPSDSDTDPNYESVNHTDPNYESVKYLSVAQNEEPPYEQVQNVASDTNADGYEKIKSKKKTETDYEKVKLHNSLEQISNGGDTDDEQYVQV</sequence>
<feature type="compositionally biased region" description="Polar residues" evidence="1">
    <location>
        <begin position="601"/>
        <end position="616"/>
    </location>
</feature>
<organism evidence="3 4">
    <name type="scientific">Cardiocondyla obscurior</name>
    <dbReference type="NCBI Taxonomy" id="286306"/>
    <lineage>
        <taxon>Eukaryota</taxon>
        <taxon>Metazoa</taxon>
        <taxon>Ecdysozoa</taxon>
        <taxon>Arthropoda</taxon>
        <taxon>Hexapoda</taxon>
        <taxon>Insecta</taxon>
        <taxon>Pterygota</taxon>
        <taxon>Neoptera</taxon>
        <taxon>Endopterygota</taxon>
        <taxon>Hymenoptera</taxon>
        <taxon>Apocrita</taxon>
        <taxon>Aculeata</taxon>
        <taxon>Formicoidea</taxon>
        <taxon>Formicidae</taxon>
        <taxon>Myrmicinae</taxon>
        <taxon>Cardiocondyla</taxon>
    </lineage>
</organism>
<feature type="region of interest" description="Disordered" evidence="1">
    <location>
        <begin position="216"/>
        <end position="246"/>
    </location>
</feature>
<feature type="compositionally biased region" description="Polar residues" evidence="1">
    <location>
        <begin position="79"/>
        <end position="89"/>
    </location>
</feature>
<feature type="compositionally biased region" description="Basic and acidic residues" evidence="1">
    <location>
        <begin position="95"/>
        <end position="106"/>
    </location>
</feature>
<feature type="transmembrane region" description="Helical" evidence="2">
    <location>
        <begin position="12"/>
        <end position="31"/>
    </location>
</feature>
<proteinExistence type="predicted"/>
<evidence type="ECO:0000313" key="4">
    <source>
        <dbReference type="Proteomes" id="UP001430953"/>
    </source>
</evidence>
<evidence type="ECO:0000313" key="3">
    <source>
        <dbReference type="EMBL" id="KAL0132511.1"/>
    </source>
</evidence>
<dbReference type="Proteomes" id="UP001430953">
    <property type="component" value="Unassembled WGS sequence"/>
</dbReference>
<dbReference type="EMBL" id="JADYXP020000001">
    <property type="protein sequence ID" value="KAL0132511.1"/>
    <property type="molecule type" value="Genomic_DNA"/>
</dbReference>
<reference evidence="3 4" key="1">
    <citation type="submission" date="2023-03" db="EMBL/GenBank/DDBJ databases">
        <title>High recombination rates correlate with genetic variation in Cardiocondyla obscurior ants.</title>
        <authorList>
            <person name="Errbii M."/>
        </authorList>
    </citation>
    <scope>NUCLEOTIDE SEQUENCE [LARGE SCALE GENOMIC DNA]</scope>
    <source>
        <strain evidence="3">Alpha-2009</strain>
        <tissue evidence="3">Whole body</tissue>
    </source>
</reference>
<feature type="region of interest" description="Disordered" evidence="1">
    <location>
        <begin position="79"/>
        <end position="107"/>
    </location>
</feature>
<evidence type="ECO:0000256" key="2">
    <source>
        <dbReference type="SAM" id="Phobius"/>
    </source>
</evidence>
<feature type="region of interest" description="Disordered" evidence="1">
    <location>
        <begin position="653"/>
        <end position="722"/>
    </location>
</feature>
<protein>
    <submittedName>
        <fullName evidence="3">Uncharacterized protein</fullName>
    </submittedName>
</protein>
<keyword evidence="4" id="KW-1185">Reference proteome</keyword>
<feature type="compositionally biased region" description="Acidic residues" evidence="1">
    <location>
        <begin position="784"/>
        <end position="793"/>
    </location>
</feature>
<feature type="compositionally biased region" description="Polar residues" evidence="1">
    <location>
        <begin position="219"/>
        <end position="228"/>
    </location>
</feature>
<feature type="compositionally biased region" description="Basic and acidic residues" evidence="1">
    <location>
        <begin position="664"/>
        <end position="675"/>
    </location>
</feature>
<name>A0AAW2GZF6_9HYME</name>
<keyword evidence="2" id="KW-0812">Transmembrane</keyword>
<feature type="compositionally biased region" description="Polar residues" evidence="1">
    <location>
        <begin position="286"/>
        <end position="304"/>
    </location>
</feature>
<feature type="region of interest" description="Disordered" evidence="1">
    <location>
        <begin position="601"/>
        <end position="636"/>
    </location>
</feature>
<dbReference type="AlphaFoldDB" id="A0AAW2GZF6"/>
<keyword evidence="2" id="KW-1133">Transmembrane helix</keyword>
<comment type="caution">
    <text evidence="3">The sequence shown here is derived from an EMBL/GenBank/DDBJ whole genome shotgun (WGS) entry which is preliminary data.</text>
</comment>